<dbReference type="CDD" id="cd02440">
    <property type="entry name" value="AdoMet_MTases"/>
    <property type="match status" value="1"/>
</dbReference>
<dbReference type="Pfam" id="PF13649">
    <property type="entry name" value="Methyltransf_25"/>
    <property type="match status" value="1"/>
</dbReference>
<protein>
    <submittedName>
        <fullName evidence="3">2-polyprenyl-3-methyl-5-hydroxy-6-metoxy-1, 4-benzoquinol methylase</fullName>
    </submittedName>
</protein>
<organism evidence="3 4">
    <name type="scientific">Tolumonas osonensis</name>
    <dbReference type="NCBI Taxonomy" id="675874"/>
    <lineage>
        <taxon>Bacteria</taxon>
        <taxon>Pseudomonadati</taxon>
        <taxon>Pseudomonadota</taxon>
        <taxon>Gammaproteobacteria</taxon>
        <taxon>Aeromonadales</taxon>
        <taxon>Aeromonadaceae</taxon>
        <taxon>Tolumonas</taxon>
    </lineage>
</organism>
<dbReference type="EMBL" id="JACHGR010000002">
    <property type="protein sequence ID" value="MBB6054758.1"/>
    <property type="molecule type" value="Genomic_DNA"/>
</dbReference>
<reference evidence="3 4" key="1">
    <citation type="submission" date="2020-08" db="EMBL/GenBank/DDBJ databases">
        <title>Genomic Encyclopedia of Type Strains, Phase IV (KMG-IV): sequencing the most valuable type-strain genomes for metagenomic binning, comparative biology and taxonomic classification.</title>
        <authorList>
            <person name="Goeker M."/>
        </authorList>
    </citation>
    <scope>NUCLEOTIDE SEQUENCE [LARGE SCALE GENOMIC DNA]</scope>
    <source>
        <strain evidence="3 4">DSM 22975</strain>
    </source>
</reference>
<feature type="domain" description="Methyltransferase" evidence="2">
    <location>
        <begin position="34"/>
        <end position="126"/>
    </location>
</feature>
<dbReference type="PANTHER" id="PTHR43861:SF3">
    <property type="entry name" value="PUTATIVE (AFU_ORTHOLOGUE AFUA_2G14390)-RELATED"/>
    <property type="match status" value="1"/>
</dbReference>
<gene>
    <name evidence="3" type="ORF">HNR75_000630</name>
</gene>
<keyword evidence="4" id="KW-1185">Reference proteome</keyword>
<keyword evidence="3" id="KW-0489">Methyltransferase</keyword>
<sequence length="197" mass="21732">MWNEKYSDSRFIYGTEPNDFLKQSAHHFQPGGKILCIAEGEGRNAVWLAEQGFQVTAVDASDVGLAKGRALAKSKGVSVHWIHADLRQYDPGSHVWDGVVAIFAHLPPDLRSQVHADCVESLKTDGVLLLEAYTPEQLEFKTGGPSNPDWLMTPEMLQQELQGLTFERLQKVEREIIEGIGHTGTGSVVQVIGVRPS</sequence>
<name>A0A841G768_9GAMM</name>
<dbReference type="PANTHER" id="PTHR43861">
    <property type="entry name" value="TRANS-ACONITATE 2-METHYLTRANSFERASE-RELATED"/>
    <property type="match status" value="1"/>
</dbReference>
<evidence type="ECO:0000313" key="4">
    <source>
        <dbReference type="Proteomes" id="UP000585721"/>
    </source>
</evidence>
<comment type="caution">
    <text evidence="3">The sequence shown here is derived from an EMBL/GenBank/DDBJ whole genome shotgun (WGS) entry which is preliminary data.</text>
</comment>
<dbReference type="SUPFAM" id="SSF53335">
    <property type="entry name" value="S-adenosyl-L-methionine-dependent methyltransferases"/>
    <property type="match status" value="1"/>
</dbReference>
<keyword evidence="1" id="KW-0808">Transferase</keyword>
<dbReference type="Gene3D" id="3.40.50.150">
    <property type="entry name" value="Vaccinia Virus protein VP39"/>
    <property type="match status" value="1"/>
</dbReference>
<dbReference type="AlphaFoldDB" id="A0A841G768"/>
<proteinExistence type="predicted"/>
<evidence type="ECO:0000256" key="1">
    <source>
        <dbReference type="ARBA" id="ARBA00022679"/>
    </source>
</evidence>
<dbReference type="InterPro" id="IPR041698">
    <property type="entry name" value="Methyltransf_25"/>
</dbReference>
<dbReference type="Proteomes" id="UP000585721">
    <property type="component" value="Unassembled WGS sequence"/>
</dbReference>
<dbReference type="GO" id="GO:0032259">
    <property type="term" value="P:methylation"/>
    <property type="evidence" value="ECO:0007669"/>
    <property type="project" value="UniProtKB-KW"/>
</dbReference>
<dbReference type="GO" id="GO:0008168">
    <property type="term" value="F:methyltransferase activity"/>
    <property type="evidence" value="ECO:0007669"/>
    <property type="project" value="UniProtKB-KW"/>
</dbReference>
<accession>A0A841G768</accession>
<evidence type="ECO:0000259" key="2">
    <source>
        <dbReference type="Pfam" id="PF13649"/>
    </source>
</evidence>
<dbReference type="InterPro" id="IPR029063">
    <property type="entry name" value="SAM-dependent_MTases_sf"/>
</dbReference>
<evidence type="ECO:0000313" key="3">
    <source>
        <dbReference type="EMBL" id="MBB6054758.1"/>
    </source>
</evidence>
<dbReference type="RefSeq" id="WP_188025564.1">
    <property type="nucleotide sequence ID" value="NZ_JACHGR010000002.1"/>
</dbReference>